<dbReference type="PANTHER" id="PTHR10458:SF22">
    <property type="entry name" value="PEPTIDE DEFORMYLASE"/>
    <property type="match status" value="1"/>
</dbReference>
<dbReference type="Pfam" id="PF01327">
    <property type="entry name" value="Pep_deformylase"/>
    <property type="match status" value="1"/>
</dbReference>
<dbReference type="HAMAP" id="MF_00163">
    <property type="entry name" value="Pep_deformylase"/>
    <property type="match status" value="1"/>
</dbReference>
<name>A0ABT9ZFI5_9BACI</name>
<dbReference type="InterPro" id="IPR036821">
    <property type="entry name" value="Peptide_deformylase_sf"/>
</dbReference>
<proteinExistence type="inferred from homology"/>
<evidence type="ECO:0000313" key="3">
    <source>
        <dbReference type="EMBL" id="MDQ0230586.1"/>
    </source>
</evidence>
<accession>A0ABT9ZFI5</accession>
<dbReference type="PRINTS" id="PR01576">
    <property type="entry name" value="PDEFORMYLASE"/>
</dbReference>
<dbReference type="NCBIfam" id="TIGR00079">
    <property type="entry name" value="pept_deformyl"/>
    <property type="match status" value="1"/>
</dbReference>
<keyword evidence="2" id="KW-0479">Metal-binding</keyword>
<comment type="catalytic activity">
    <reaction evidence="2">
        <text>N-terminal N-formyl-L-methionyl-[peptide] + H2O = N-terminal L-methionyl-[peptide] + formate</text>
        <dbReference type="Rhea" id="RHEA:24420"/>
        <dbReference type="Rhea" id="RHEA-COMP:10639"/>
        <dbReference type="Rhea" id="RHEA-COMP:10640"/>
        <dbReference type="ChEBI" id="CHEBI:15377"/>
        <dbReference type="ChEBI" id="CHEBI:15740"/>
        <dbReference type="ChEBI" id="CHEBI:49298"/>
        <dbReference type="ChEBI" id="CHEBI:64731"/>
        <dbReference type="EC" id="3.5.1.88"/>
    </reaction>
</comment>
<protein>
    <recommendedName>
        <fullName evidence="2">Peptide deformylase</fullName>
        <shortName evidence="2">PDF</shortName>
        <ecNumber evidence="2">3.5.1.88</ecNumber>
    </recommendedName>
    <alternativeName>
        <fullName evidence="2">Polypeptide deformylase</fullName>
    </alternativeName>
</protein>
<comment type="caution">
    <text evidence="3">The sequence shown here is derived from an EMBL/GenBank/DDBJ whole genome shotgun (WGS) entry which is preliminary data.</text>
</comment>
<keyword evidence="2" id="KW-0408">Iron</keyword>
<dbReference type="GO" id="GO:0042586">
    <property type="term" value="F:peptide deformylase activity"/>
    <property type="evidence" value="ECO:0007669"/>
    <property type="project" value="UniProtKB-EC"/>
</dbReference>
<sequence length="164" mass="18356">MAVKPIIMHPAEVLETPCEKVTTFDRKLSKLLADMYDTMIEYDGVGLAAPQIGITKQVAIVDIDDHHGTIELINPTIIDKKGKQYGIEGCLSFPGLFGEVTRAEYVKVRSLNRKGKVKIIEAEGFLARAIQHEIDHLDGILFNSKVERYVDEEELETTEGDKLD</sequence>
<evidence type="ECO:0000313" key="4">
    <source>
        <dbReference type="Proteomes" id="UP001234495"/>
    </source>
</evidence>
<dbReference type="NCBIfam" id="NF001159">
    <property type="entry name" value="PRK00150.1-3"/>
    <property type="match status" value="1"/>
</dbReference>
<dbReference type="EC" id="3.5.1.88" evidence="2"/>
<reference evidence="3 4" key="1">
    <citation type="submission" date="2023-07" db="EMBL/GenBank/DDBJ databases">
        <title>Genomic Encyclopedia of Type Strains, Phase IV (KMG-IV): sequencing the most valuable type-strain genomes for metagenomic binning, comparative biology and taxonomic classification.</title>
        <authorList>
            <person name="Goeker M."/>
        </authorList>
    </citation>
    <scope>NUCLEOTIDE SEQUENCE [LARGE SCALE GENOMIC DNA]</scope>
    <source>
        <strain evidence="3 4">DSM 29005</strain>
    </source>
</reference>
<feature type="active site" evidence="2">
    <location>
        <position position="133"/>
    </location>
</feature>
<keyword evidence="4" id="KW-1185">Reference proteome</keyword>
<keyword evidence="2 3" id="KW-0378">Hydrolase</keyword>
<evidence type="ECO:0000256" key="2">
    <source>
        <dbReference type="HAMAP-Rule" id="MF_00163"/>
    </source>
</evidence>
<organism evidence="3 4">
    <name type="scientific">Metabacillus malikii</name>
    <dbReference type="NCBI Taxonomy" id="1504265"/>
    <lineage>
        <taxon>Bacteria</taxon>
        <taxon>Bacillati</taxon>
        <taxon>Bacillota</taxon>
        <taxon>Bacilli</taxon>
        <taxon>Bacillales</taxon>
        <taxon>Bacillaceae</taxon>
        <taxon>Metabacillus</taxon>
    </lineage>
</organism>
<dbReference type="Proteomes" id="UP001234495">
    <property type="component" value="Unassembled WGS sequence"/>
</dbReference>
<keyword evidence="2" id="KW-0648">Protein biosynthesis</keyword>
<dbReference type="PANTHER" id="PTHR10458">
    <property type="entry name" value="PEPTIDE DEFORMYLASE"/>
    <property type="match status" value="1"/>
</dbReference>
<feature type="binding site" evidence="2">
    <location>
        <position position="132"/>
    </location>
    <ligand>
        <name>Fe cation</name>
        <dbReference type="ChEBI" id="CHEBI:24875"/>
    </ligand>
</feature>
<comment type="function">
    <text evidence="2">Removes the formyl group from the N-terminal Met of newly synthesized proteins. Requires at least a dipeptide for an efficient rate of reaction. N-terminal L-methionine is a prerequisite for activity but the enzyme has broad specificity at other positions.</text>
</comment>
<dbReference type="EMBL" id="JAUSUD010000006">
    <property type="protein sequence ID" value="MDQ0230586.1"/>
    <property type="molecule type" value="Genomic_DNA"/>
</dbReference>
<dbReference type="PIRSF" id="PIRSF004749">
    <property type="entry name" value="Pep_def"/>
    <property type="match status" value="1"/>
</dbReference>
<evidence type="ECO:0000256" key="1">
    <source>
        <dbReference type="ARBA" id="ARBA00010759"/>
    </source>
</evidence>
<gene>
    <name evidence="2" type="primary">def</name>
    <name evidence="3" type="ORF">J2S19_001842</name>
</gene>
<dbReference type="RefSeq" id="WP_307340096.1">
    <property type="nucleotide sequence ID" value="NZ_JAUSUD010000006.1"/>
</dbReference>
<feature type="binding site" evidence="2">
    <location>
        <position position="136"/>
    </location>
    <ligand>
        <name>Fe cation</name>
        <dbReference type="ChEBI" id="CHEBI:24875"/>
    </ligand>
</feature>
<dbReference type="InterPro" id="IPR023635">
    <property type="entry name" value="Peptide_deformylase"/>
</dbReference>
<comment type="cofactor">
    <cofactor evidence="2">
        <name>Fe(2+)</name>
        <dbReference type="ChEBI" id="CHEBI:29033"/>
    </cofactor>
    <text evidence="2">Binds 1 Fe(2+) ion.</text>
</comment>
<comment type="similarity">
    <text evidence="1 2">Belongs to the polypeptide deformylase family.</text>
</comment>
<feature type="binding site" evidence="2">
    <location>
        <position position="90"/>
    </location>
    <ligand>
        <name>Fe cation</name>
        <dbReference type="ChEBI" id="CHEBI:24875"/>
    </ligand>
</feature>
<dbReference type="SUPFAM" id="SSF56420">
    <property type="entry name" value="Peptide deformylase"/>
    <property type="match status" value="1"/>
</dbReference>
<dbReference type="Gene3D" id="3.90.45.10">
    <property type="entry name" value="Peptide deformylase"/>
    <property type="match status" value="1"/>
</dbReference>
<dbReference type="CDD" id="cd00487">
    <property type="entry name" value="Pep_deformylase"/>
    <property type="match status" value="1"/>
</dbReference>